<dbReference type="Pfam" id="PF09911">
    <property type="entry name" value="DUF2140"/>
    <property type="match status" value="1"/>
</dbReference>
<dbReference type="EMBL" id="POTQ01000012">
    <property type="protein sequence ID" value="PNV57743.1"/>
    <property type="molecule type" value="Genomic_DNA"/>
</dbReference>
<dbReference type="AlphaFoldDB" id="A0A0F4HFF9"/>
<dbReference type="EMBL" id="BOLH01000002">
    <property type="protein sequence ID" value="GIC71285.1"/>
    <property type="molecule type" value="Genomic_DNA"/>
</dbReference>
<dbReference type="Proteomes" id="UP000466799">
    <property type="component" value="Unassembled WGS sequence"/>
</dbReference>
<dbReference type="EMBL" id="CP019030">
    <property type="protein sequence ID" value="APU46840.1"/>
    <property type="molecule type" value="Genomic_DNA"/>
</dbReference>
<sequence length="197" mass="22435">MHRQPRKRNPWKWAFLILATLVVIFIGVVIDKTTAPVSVPKEISATKQADTSVEVTLNRKQVNALSANYLNKFLKDSKVKYRFVVGKKYATVIGRTKFLGATVQFSLNFIPQKTSQGNVLLRAKGLAVGRLNLPIRFVMAFLKKNYKLPQWVSLNVKKETILLDLNKYSQDKSVQYTAKEINMTNGTFRFLITIPTK</sequence>
<keyword evidence="1" id="KW-1133">Transmembrane helix</keyword>
<keyword evidence="1" id="KW-0472">Membrane</keyword>
<dbReference type="GeneID" id="83714715"/>
<dbReference type="STRING" id="1613.GCA_002119645_01087"/>
<proteinExistence type="predicted"/>
<evidence type="ECO:0000313" key="7">
    <source>
        <dbReference type="Proteomes" id="UP000236514"/>
    </source>
</evidence>
<evidence type="ECO:0000256" key="1">
    <source>
        <dbReference type="SAM" id="Phobius"/>
    </source>
</evidence>
<evidence type="ECO:0000313" key="6">
    <source>
        <dbReference type="Proteomes" id="UP000185427"/>
    </source>
</evidence>
<reference evidence="2 6" key="1">
    <citation type="submission" date="2016-12" db="EMBL/GenBank/DDBJ databases">
        <title>Complete Genome Sequence of Lactobacillus fermentum Strain SNUV175, a Probiotic for Treatment of Bacterial Vaginosis.</title>
        <authorList>
            <person name="Lee S."/>
            <person name="You H.J."/>
            <person name="Kwon B."/>
            <person name="Ko G."/>
        </authorList>
    </citation>
    <scope>NUCLEOTIDE SEQUENCE [LARGE SCALE GENOMIC DNA]</scope>
    <source>
        <strain evidence="2 6">SNUV175</strain>
    </source>
</reference>
<reference evidence="4 8" key="3">
    <citation type="submission" date="2019-10" db="EMBL/GenBank/DDBJ databases">
        <title>Genome Sequencing and assembly of Lactobacillus fermentum I2, a lactic acid bacteria.</title>
        <authorList>
            <person name="Lopes L.S."/>
            <person name="Persinoti G.F."/>
            <person name="Riano-Pachon D.M."/>
            <person name="Labate C.A."/>
        </authorList>
    </citation>
    <scope>NUCLEOTIDE SEQUENCE [LARGE SCALE GENOMIC DNA]</scope>
    <source>
        <strain evidence="4 8">I2</strain>
    </source>
</reference>
<gene>
    <name evidence="2" type="ORF">BUW47_10790</name>
    <name evidence="5" type="ORF">C1Y38_06390</name>
    <name evidence="4" type="ORF">GC247_09720</name>
    <name evidence="3" type="ORF">LF01B1_03000</name>
</gene>
<protein>
    <submittedName>
        <fullName evidence="5">DUF2140 domain-containing protein</fullName>
    </submittedName>
    <submittedName>
        <fullName evidence="4">DUF2140 family protein</fullName>
    </submittedName>
</protein>
<reference evidence="3 9" key="4">
    <citation type="submission" date="2021-01" db="EMBL/GenBank/DDBJ databases">
        <title>Development of a method for detection of lactic acid bacteria that cause putrefactive shochu mash.</title>
        <authorList>
            <person name="Takashita H."/>
            <person name="Fujihara E."/>
            <person name="Takayama K."/>
            <person name="Yamamoto H."/>
            <person name="Mizutani M."/>
            <person name="Kajiwara Y."/>
        </authorList>
    </citation>
    <scope>NUCLEOTIDE SEQUENCE [LARGE SCALE GENOMIC DNA]</scope>
    <source>
        <strain evidence="3 9">01-B1</strain>
    </source>
</reference>
<reference evidence="5 7" key="2">
    <citation type="submission" date="2018-01" db="EMBL/GenBank/DDBJ databases">
        <title>Draft genome sequence of the feruloyl esterase-producing strain Lactobacillus fermentum CRL 1446, isolated from artisanal goat milk cheese.</title>
        <authorList>
            <person name="Abeijon Mukdsi M.C."/>
            <person name="Saavedra L."/>
            <person name="Gauffin Cano M.P."/>
            <person name="Hebert E.M."/>
            <person name="Medina R.B."/>
        </authorList>
    </citation>
    <scope>NUCLEOTIDE SEQUENCE [LARGE SCALE GENOMIC DNA]</scope>
    <source>
        <strain evidence="5 7">CRL 1446</strain>
    </source>
</reference>
<evidence type="ECO:0000313" key="9">
    <source>
        <dbReference type="Proteomes" id="UP000653631"/>
    </source>
</evidence>
<dbReference type="Proteomes" id="UP000653631">
    <property type="component" value="Unassembled WGS sequence"/>
</dbReference>
<dbReference type="Proteomes" id="UP000185427">
    <property type="component" value="Chromosome"/>
</dbReference>
<evidence type="ECO:0000313" key="8">
    <source>
        <dbReference type="Proteomes" id="UP000466799"/>
    </source>
</evidence>
<dbReference type="EMBL" id="WHJL01000140">
    <property type="protein sequence ID" value="MPQ36112.1"/>
    <property type="molecule type" value="Genomic_DNA"/>
</dbReference>
<dbReference type="OrthoDB" id="2241695at2"/>
<evidence type="ECO:0000313" key="2">
    <source>
        <dbReference type="EMBL" id="APU46840.1"/>
    </source>
</evidence>
<organism evidence="2 6">
    <name type="scientific">Limosilactobacillus fermentum</name>
    <name type="common">Lactobacillus fermentum</name>
    <dbReference type="NCBI Taxonomy" id="1613"/>
    <lineage>
        <taxon>Bacteria</taxon>
        <taxon>Bacillati</taxon>
        <taxon>Bacillota</taxon>
        <taxon>Bacilli</taxon>
        <taxon>Lactobacillales</taxon>
        <taxon>Lactobacillaceae</taxon>
        <taxon>Limosilactobacillus</taxon>
    </lineage>
</organism>
<dbReference type="InterPro" id="IPR018672">
    <property type="entry name" value="DUF2140"/>
</dbReference>
<keyword evidence="1" id="KW-0812">Transmembrane</keyword>
<dbReference type="Proteomes" id="UP000236514">
    <property type="component" value="Unassembled WGS sequence"/>
</dbReference>
<evidence type="ECO:0000313" key="4">
    <source>
        <dbReference type="EMBL" id="MPQ36112.1"/>
    </source>
</evidence>
<accession>A0A0F4HFF9</accession>
<evidence type="ECO:0000313" key="3">
    <source>
        <dbReference type="EMBL" id="GIC71285.1"/>
    </source>
</evidence>
<evidence type="ECO:0000313" key="5">
    <source>
        <dbReference type="EMBL" id="PNV57743.1"/>
    </source>
</evidence>
<dbReference type="PATRIC" id="fig|1613.32.peg.1120"/>
<dbReference type="RefSeq" id="WP_003683157.1">
    <property type="nucleotide sequence ID" value="NZ_AP024320.1"/>
</dbReference>
<feature type="transmembrane region" description="Helical" evidence="1">
    <location>
        <begin position="12"/>
        <end position="30"/>
    </location>
</feature>
<name>A0A0F4HFF9_LIMFE</name>